<proteinExistence type="inferred from homology"/>
<evidence type="ECO:0000313" key="7">
    <source>
        <dbReference type="Proteomes" id="UP000386466"/>
    </source>
</evidence>
<dbReference type="InterPro" id="IPR001380">
    <property type="entry name" value="Ribosomal_eL13"/>
</dbReference>
<gene>
    <name evidence="6" type="ORF">LYPA_23C011963</name>
</gene>
<organism evidence="6 7">
    <name type="scientific">Lynx pardinus</name>
    <name type="common">Iberian lynx</name>
    <name type="synonym">Felis pardina</name>
    <dbReference type="NCBI Taxonomy" id="191816"/>
    <lineage>
        <taxon>Eukaryota</taxon>
        <taxon>Metazoa</taxon>
        <taxon>Chordata</taxon>
        <taxon>Craniata</taxon>
        <taxon>Vertebrata</taxon>
        <taxon>Euteleostomi</taxon>
        <taxon>Mammalia</taxon>
        <taxon>Eutheria</taxon>
        <taxon>Laurasiatheria</taxon>
        <taxon>Carnivora</taxon>
        <taxon>Feliformia</taxon>
        <taxon>Felidae</taxon>
        <taxon>Felinae</taxon>
        <taxon>Lynx</taxon>
    </lineage>
</organism>
<dbReference type="Pfam" id="PF01294">
    <property type="entry name" value="Ribosomal_L13e"/>
    <property type="match status" value="1"/>
</dbReference>
<name>A0A485NFS7_LYNPA</name>
<reference evidence="6 7" key="1">
    <citation type="submission" date="2019-01" db="EMBL/GenBank/DDBJ databases">
        <authorList>
            <person name="Alioto T."/>
            <person name="Alioto T."/>
        </authorList>
    </citation>
    <scope>NUCLEOTIDE SEQUENCE [LARGE SCALE GENOMIC DNA]</scope>
</reference>
<evidence type="ECO:0000256" key="3">
    <source>
        <dbReference type="ARBA" id="ARBA00023274"/>
    </source>
</evidence>
<dbReference type="GO" id="GO:0006412">
    <property type="term" value="P:translation"/>
    <property type="evidence" value="ECO:0007669"/>
    <property type="project" value="InterPro"/>
</dbReference>
<dbReference type="AlphaFoldDB" id="A0A485NFS7"/>
<dbReference type="PANTHER" id="PTHR11722:SF0">
    <property type="entry name" value="LARGE RIBOSOMAL SUBUNIT PROTEIN EL13"/>
    <property type="match status" value="1"/>
</dbReference>
<sequence>MWPLKEYHPKIILLPKKPSAPKKGDSSVEKLKLATQLIGPVMPIQNVYKKEKARVISENYNGSPAFA</sequence>
<keyword evidence="2 6" id="KW-0689">Ribosomal protein</keyword>
<protein>
    <recommendedName>
        <fullName evidence="4">Large ribosomal subunit protein eL13</fullName>
    </recommendedName>
    <alternativeName>
        <fullName evidence="5">60S ribosomal protein L13</fullName>
    </alternativeName>
</protein>
<evidence type="ECO:0000256" key="5">
    <source>
        <dbReference type="ARBA" id="ARBA00035321"/>
    </source>
</evidence>
<evidence type="ECO:0000256" key="1">
    <source>
        <dbReference type="ARBA" id="ARBA00005640"/>
    </source>
</evidence>
<dbReference type="PANTHER" id="PTHR11722">
    <property type="entry name" value="60S RIBOSOMAL PROTEIN L13"/>
    <property type="match status" value="1"/>
</dbReference>
<accession>A0A485NFS7</accession>
<dbReference type="Proteomes" id="UP000386466">
    <property type="component" value="Unassembled WGS sequence"/>
</dbReference>
<keyword evidence="7" id="KW-1185">Reference proteome</keyword>
<dbReference type="EMBL" id="CAAGRJ010015199">
    <property type="protein sequence ID" value="VFV31104.1"/>
    <property type="molecule type" value="Genomic_DNA"/>
</dbReference>
<dbReference type="GO" id="GO:0022625">
    <property type="term" value="C:cytosolic large ribosomal subunit"/>
    <property type="evidence" value="ECO:0007669"/>
    <property type="project" value="TreeGrafter"/>
</dbReference>
<dbReference type="GO" id="GO:0003735">
    <property type="term" value="F:structural constituent of ribosome"/>
    <property type="evidence" value="ECO:0007669"/>
    <property type="project" value="InterPro"/>
</dbReference>
<dbReference type="GO" id="GO:0003723">
    <property type="term" value="F:RNA binding"/>
    <property type="evidence" value="ECO:0007669"/>
    <property type="project" value="TreeGrafter"/>
</dbReference>
<evidence type="ECO:0000256" key="4">
    <source>
        <dbReference type="ARBA" id="ARBA00035216"/>
    </source>
</evidence>
<evidence type="ECO:0000313" key="6">
    <source>
        <dbReference type="EMBL" id="VFV31104.1"/>
    </source>
</evidence>
<comment type="similarity">
    <text evidence="1">Belongs to the eukaryotic ribosomal protein eL13 family.</text>
</comment>
<keyword evidence="3" id="KW-0687">Ribonucleoprotein</keyword>
<evidence type="ECO:0000256" key="2">
    <source>
        <dbReference type="ARBA" id="ARBA00022980"/>
    </source>
</evidence>